<evidence type="ECO:0000259" key="9">
    <source>
        <dbReference type="PROSITE" id="PS50011"/>
    </source>
</evidence>
<dbReference type="PANTHER" id="PTHR43289:SF6">
    <property type="entry name" value="SERINE_THREONINE-PROTEIN KINASE NEKL-3"/>
    <property type="match status" value="1"/>
</dbReference>
<evidence type="ECO:0000313" key="10">
    <source>
        <dbReference type="EMBL" id="GAA4021855.1"/>
    </source>
</evidence>
<dbReference type="InterPro" id="IPR000719">
    <property type="entry name" value="Prot_kinase_dom"/>
</dbReference>
<dbReference type="PROSITE" id="PS00107">
    <property type="entry name" value="PROTEIN_KINASE_ATP"/>
    <property type="match status" value="1"/>
</dbReference>
<protein>
    <recommendedName>
        <fullName evidence="1">non-specific serine/threonine protein kinase</fullName>
        <ecNumber evidence="1">2.7.11.1</ecNumber>
    </recommendedName>
</protein>
<feature type="region of interest" description="Disordered" evidence="8">
    <location>
        <begin position="268"/>
        <end position="292"/>
    </location>
</feature>
<sequence length="554" mass="59603">MEEERLVAGRYRLVRRVGAGGFGRVWEARDEVLHIDVAVKELWLPQSLSEAELAERLTRATREARNAARLREHPNIVAVHDVVVEDDIPWIVMGLVGGKSLAEQLDEGPLPVDRVARIAADLLNALEAAHAAGVVHRDVKPANVLLAENGTALLADFGIAVHHTDTALTATGMLIGSVEYMAPERLNGIDGREESDLYSLGVTLFQAAEGTSPFRRETPTATLTAVLLAEAPPLSSTGSLATLITRLLEKDPAQRPGIAEARALLEAAREPTRELEREKPKPTKKIEEVQTPRQPVKRNNDLWVLAMCAAVIVALLGISGKLDPLVDWVFPSPSTTNKATPTATPTATRTSSATRTAATTTNPPKSTTTTTTRFNPADLNQESTDKTPLTVAALLPSSFKDAKNVHYTRNSGSVRSCVTSWMDQEVRALLTRSRCGSAASATYVDDSGKILVMVWVVPMADSTTAETAYNAASGAGSWGILCPGSGPGAEICDQNKDTSRATRSGWVRQVNRYLMKSSAYYISLTRDTGVQPWLDAAAQASVREAGPSNYSGNR</sequence>
<dbReference type="EC" id="2.7.11.1" evidence="1"/>
<keyword evidence="4 7" id="KW-0547">Nucleotide-binding</keyword>
<dbReference type="PROSITE" id="PS00108">
    <property type="entry name" value="PROTEIN_KINASE_ST"/>
    <property type="match status" value="1"/>
</dbReference>
<evidence type="ECO:0000256" key="3">
    <source>
        <dbReference type="ARBA" id="ARBA00022679"/>
    </source>
</evidence>
<dbReference type="InterPro" id="IPR008271">
    <property type="entry name" value="Ser/Thr_kinase_AS"/>
</dbReference>
<keyword evidence="6 7" id="KW-0067">ATP-binding</keyword>
<dbReference type="Proteomes" id="UP001501747">
    <property type="component" value="Unassembled WGS sequence"/>
</dbReference>
<reference evidence="11" key="1">
    <citation type="journal article" date="2019" name="Int. J. Syst. Evol. Microbiol.">
        <title>The Global Catalogue of Microorganisms (GCM) 10K type strain sequencing project: providing services to taxonomists for standard genome sequencing and annotation.</title>
        <authorList>
            <consortium name="The Broad Institute Genomics Platform"/>
            <consortium name="The Broad Institute Genome Sequencing Center for Infectious Disease"/>
            <person name="Wu L."/>
            <person name="Ma J."/>
        </authorList>
    </citation>
    <scope>NUCLEOTIDE SEQUENCE [LARGE SCALE GENOMIC DNA]</scope>
    <source>
        <strain evidence="11">JCM 17342</strain>
    </source>
</reference>
<evidence type="ECO:0000256" key="2">
    <source>
        <dbReference type="ARBA" id="ARBA00022527"/>
    </source>
</evidence>
<evidence type="ECO:0000256" key="6">
    <source>
        <dbReference type="ARBA" id="ARBA00022840"/>
    </source>
</evidence>
<feature type="domain" description="Protein kinase" evidence="9">
    <location>
        <begin position="11"/>
        <end position="265"/>
    </location>
</feature>
<feature type="region of interest" description="Disordered" evidence="8">
    <location>
        <begin position="333"/>
        <end position="383"/>
    </location>
</feature>
<proteinExistence type="predicted"/>
<evidence type="ECO:0000256" key="5">
    <source>
        <dbReference type="ARBA" id="ARBA00022777"/>
    </source>
</evidence>
<dbReference type="InterPro" id="IPR011009">
    <property type="entry name" value="Kinase-like_dom_sf"/>
</dbReference>
<dbReference type="SUPFAM" id="SSF56112">
    <property type="entry name" value="Protein kinase-like (PK-like)"/>
    <property type="match status" value="1"/>
</dbReference>
<dbReference type="InterPro" id="IPR017441">
    <property type="entry name" value="Protein_kinase_ATP_BS"/>
</dbReference>
<evidence type="ECO:0000256" key="8">
    <source>
        <dbReference type="SAM" id="MobiDB-lite"/>
    </source>
</evidence>
<evidence type="ECO:0000256" key="1">
    <source>
        <dbReference type="ARBA" id="ARBA00012513"/>
    </source>
</evidence>
<feature type="compositionally biased region" description="Low complexity" evidence="8">
    <location>
        <begin position="333"/>
        <end position="372"/>
    </location>
</feature>
<keyword evidence="11" id="KW-1185">Reference proteome</keyword>
<dbReference type="PANTHER" id="PTHR43289">
    <property type="entry name" value="MITOGEN-ACTIVATED PROTEIN KINASE KINASE KINASE 20-RELATED"/>
    <property type="match status" value="1"/>
</dbReference>
<dbReference type="EMBL" id="BAABAL010000018">
    <property type="protein sequence ID" value="GAA4021855.1"/>
    <property type="molecule type" value="Genomic_DNA"/>
</dbReference>
<organism evidence="10 11">
    <name type="scientific">Allokutzneria multivorans</name>
    <dbReference type="NCBI Taxonomy" id="1142134"/>
    <lineage>
        <taxon>Bacteria</taxon>
        <taxon>Bacillati</taxon>
        <taxon>Actinomycetota</taxon>
        <taxon>Actinomycetes</taxon>
        <taxon>Pseudonocardiales</taxon>
        <taxon>Pseudonocardiaceae</taxon>
        <taxon>Allokutzneria</taxon>
    </lineage>
</organism>
<keyword evidence="5" id="KW-0418">Kinase</keyword>
<evidence type="ECO:0000256" key="4">
    <source>
        <dbReference type="ARBA" id="ARBA00022741"/>
    </source>
</evidence>
<gene>
    <name evidence="10" type="ORF">GCM10022247_52590</name>
</gene>
<evidence type="ECO:0000313" key="11">
    <source>
        <dbReference type="Proteomes" id="UP001501747"/>
    </source>
</evidence>
<accession>A0ABP7T6Z8</accession>
<keyword evidence="2" id="KW-0723">Serine/threonine-protein kinase</keyword>
<dbReference type="PROSITE" id="PS50011">
    <property type="entry name" value="PROTEIN_KINASE_DOM"/>
    <property type="match status" value="1"/>
</dbReference>
<evidence type="ECO:0000256" key="7">
    <source>
        <dbReference type="PROSITE-ProRule" id="PRU10141"/>
    </source>
</evidence>
<feature type="binding site" evidence="7">
    <location>
        <position position="40"/>
    </location>
    <ligand>
        <name>ATP</name>
        <dbReference type="ChEBI" id="CHEBI:30616"/>
    </ligand>
</feature>
<comment type="caution">
    <text evidence="10">The sequence shown here is derived from an EMBL/GenBank/DDBJ whole genome shotgun (WGS) entry which is preliminary data.</text>
</comment>
<dbReference type="RefSeq" id="WP_344879951.1">
    <property type="nucleotide sequence ID" value="NZ_BAABAL010000018.1"/>
</dbReference>
<dbReference type="CDD" id="cd14014">
    <property type="entry name" value="STKc_PknB_like"/>
    <property type="match status" value="1"/>
</dbReference>
<dbReference type="SMART" id="SM00220">
    <property type="entry name" value="S_TKc"/>
    <property type="match status" value="1"/>
</dbReference>
<name>A0ABP7T6Z8_9PSEU</name>
<dbReference type="Gene3D" id="3.30.200.20">
    <property type="entry name" value="Phosphorylase Kinase, domain 1"/>
    <property type="match status" value="1"/>
</dbReference>
<dbReference type="Gene3D" id="1.10.510.10">
    <property type="entry name" value="Transferase(Phosphotransferase) domain 1"/>
    <property type="match status" value="1"/>
</dbReference>
<keyword evidence="3" id="KW-0808">Transferase</keyword>
<feature type="compositionally biased region" description="Basic and acidic residues" evidence="8">
    <location>
        <begin position="268"/>
        <end position="290"/>
    </location>
</feature>
<dbReference type="Pfam" id="PF00069">
    <property type="entry name" value="Pkinase"/>
    <property type="match status" value="1"/>
</dbReference>